<comment type="caution">
    <text evidence="1">The sequence shown here is derived from an EMBL/GenBank/DDBJ whole genome shotgun (WGS) entry which is preliminary data.</text>
</comment>
<organism evidence="1 2">
    <name type="scientific">Pseudofrankia asymbiotica</name>
    <dbReference type="NCBI Taxonomy" id="1834516"/>
    <lineage>
        <taxon>Bacteria</taxon>
        <taxon>Bacillati</taxon>
        <taxon>Actinomycetota</taxon>
        <taxon>Actinomycetes</taxon>
        <taxon>Frankiales</taxon>
        <taxon>Frankiaceae</taxon>
        <taxon>Pseudofrankia</taxon>
    </lineage>
</organism>
<reference evidence="2" key="1">
    <citation type="submission" date="2016-10" db="EMBL/GenBank/DDBJ databases">
        <title>Frankia sp. NRRL B-16386 Genome sequencing.</title>
        <authorList>
            <person name="Ghodhbane-Gtari F."/>
            <person name="Swanson E."/>
            <person name="Gueddou A."/>
            <person name="Hezbri K."/>
            <person name="Ktari K."/>
            <person name="Nouioui I."/>
            <person name="Morris K."/>
            <person name="Simpson S."/>
            <person name="Abebe-Akele F."/>
            <person name="Thomas K."/>
            <person name="Gtari M."/>
            <person name="Tisa L.S."/>
        </authorList>
    </citation>
    <scope>NUCLEOTIDE SEQUENCE [LARGE SCALE GENOMIC DNA]</scope>
    <source>
        <strain evidence="2">NRRL B-16386</strain>
    </source>
</reference>
<dbReference type="EMBL" id="MOMC01000066">
    <property type="protein sequence ID" value="ONH24880.1"/>
    <property type="molecule type" value="Genomic_DNA"/>
</dbReference>
<accession>A0A1V2I495</accession>
<proteinExistence type="predicted"/>
<protein>
    <submittedName>
        <fullName evidence="1">Uncharacterized protein</fullName>
    </submittedName>
</protein>
<name>A0A1V2I495_9ACTN</name>
<evidence type="ECO:0000313" key="1">
    <source>
        <dbReference type="EMBL" id="ONH24880.1"/>
    </source>
</evidence>
<dbReference type="STRING" id="1834516.BL253_28820"/>
<keyword evidence="2" id="KW-1185">Reference proteome</keyword>
<dbReference type="RefSeq" id="WP_076820544.1">
    <property type="nucleotide sequence ID" value="NZ_MOMC01000066.1"/>
</dbReference>
<dbReference type="AlphaFoldDB" id="A0A1V2I495"/>
<gene>
    <name evidence="1" type="ORF">BL253_28820</name>
</gene>
<dbReference type="Proteomes" id="UP000188929">
    <property type="component" value="Unassembled WGS sequence"/>
</dbReference>
<evidence type="ECO:0000313" key="2">
    <source>
        <dbReference type="Proteomes" id="UP000188929"/>
    </source>
</evidence>
<sequence length="121" mass="13543">MIVRIDYDLGIQVEATGPEPDGVMTYEELVFGLLMIFPNVNRVRLWERGRTVDDRPSADAFRMWPNPDDAALGKDLSDAHADFLADLASVLDLDSGLARIVHDKPDWDEELRDGPNIVPPV</sequence>